<dbReference type="AlphaFoldDB" id="A0A0H4I578"/>
<evidence type="ECO:0000256" key="12">
    <source>
        <dbReference type="ARBA" id="ARBA00049244"/>
    </source>
</evidence>
<dbReference type="InterPro" id="IPR011708">
    <property type="entry name" value="DNA_pol3_alpha_NTPase_dom"/>
</dbReference>
<evidence type="ECO:0000313" key="15">
    <source>
        <dbReference type="EMBL" id="AKO54241.1"/>
    </source>
</evidence>
<dbReference type="NCBIfam" id="NF004225">
    <property type="entry name" value="PRK05672.1"/>
    <property type="match status" value="1"/>
</dbReference>
<dbReference type="GO" id="GO:0003676">
    <property type="term" value="F:nucleic acid binding"/>
    <property type="evidence" value="ECO:0007669"/>
    <property type="project" value="InterPro"/>
</dbReference>
<dbReference type="EC" id="2.7.7.7" evidence="3 13"/>
<keyword evidence="8 13" id="KW-0235">DNA replication</keyword>
<evidence type="ECO:0000256" key="2">
    <source>
        <dbReference type="ARBA" id="ARBA00007391"/>
    </source>
</evidence>
<dbReference type="SMART" id="SM00481">
    <property type="entry name" value="POLIIIAc"/>
    <property type="match status" value="1"/>
</dbReference>
<comment type="function">
    <text evidence="13">DNA polymerase involved in damage-induced mutagenesis and translesion synthesis (TLS). It is not the major replicative DNA polymerase.</text>
</comment>
<name>A0A0H4I578_9GAMM</name>
<reference evidence="15 16" key="1">
    <citation type="submission" date="2015-05" db="EMBL/GenBank/DDBJ databases">
        <title>Complete genome of Marinobacter psychrophilus strain 20041T isolated from sea-ice of the Canadian Basin.</title>
        <authorList>
            <person name="Song L."/>
            <person name="Ren L."/>
            <person name="Yu Y."/>
            <person name="Wang X."/>
        </authorList>
    </citation>
    <scope>NUCLEOTIDE SEQUENCE [LARGE SCALE GENOMIC DNA]</scope>
    <source>
        <strain evidence="15 16">20041</strain>
    </source>
</reference>
<dbReference type="GO" id="GO:0006281">
    <property type="term" value="P:DNA repair"/>
    <property type="evidence" value="ECO:0007669"/>
    <property type="project" value="UniProtKB-UniRule"/>
</dbReference>
<evidence type="ECO:0000256" key="4">
    <source>
        <dbReference type="ARBA" id="ARBA00017273"/>
    </source>
</evidence>
<dbReference type="InterPro" id="IPR003141">
    <property type="entry name" value="Pol/His_phosphatase_N"/>
</dbReference>
<dbReference type="Gene3D" id="3.20.20.140">
    <property type="entry name" value="Metal-dependent hydrolases"/>
    <property type="match status" value="1"/>
</dbReference>
<dbReference type="InterPro" id="IPR016195">
    <property type="entry name" value="Pol/histidinol_Pase-like"/>
</dbReference>
<evidence type="ECO:0000256" key="10">
    <source>
        <dbReference type="ARBA" id="ARBA00022932"/>
    </source>
</evidence>
<keyword evidence="10 13" id="KW-0239">DNA-directed DNA polymerase</keyword>
<dbReference type="RefSeq" id="WP_048388772.1">
    <property type="nucleotide sequence ID" value="NZ_CP011494.1"/>
</dbReference>
<dbReference type="HAMAP" id="MF_01902">
    <property type="entry name" value="DNApol_error_prone"/>
    <property type="match status" value="1"/>
</dbReference>
<organism evidence="15 16">
    <name type="scientific">Marinobacter psychrophilus</name>
    <dbReference type="NCBI Taxonomy" id="330734"/>
    <lineage>
        <taxon>Bacteria</taxon>
        <taxon>Pseudomonadati</taxon>
        <taxon>Pseudomonadota</taxon>
        <taxon>Gammaproteobacteria</taxon>
        <taxon>Pseudomonadales</taxon>
        <taxon>Marinobacteraceae</taxon>
        <taxon>Marinobacter</taxon>
    </lineage>
</organism>
<evidence type="ECO:0000256" key="11">
    <source>
        <dbReference type="ARBA" id="ARBA00023204"/>
    </source>
</evidence>
<dbReference type="InterPro" id="IPR004365">
    <property type="entry name" value="NA-bd_OB_tRNA"/>
</dbReference>
<dbReference type="Pfam" id="PF07733">
    <property type="entry name" value="DNA_pol3_alpha"/>
    <property type="match status" value="1"/>
</dbReference>
<evidence type="ECO:0000256" key="8">
    <source>
        <dbReference type="ARBA" id="ARBA00022705"/>
    </source>
</evidence>
<evidence type="ECO:0000256" key="7">
    <source>
        <dbReference type="ARBA" id="ARBA00022695"/>
    </source>
</evidence>
<dbReference type="NCBIfam" id="TIGR00594">
    <property type="entry name" value="polc"/>
    <property type="match status" value="1"/>
</dbReference>
<dbReference type="InterPro" id="IPR023073">
    <property type="entry name" value="DnaE2"/>
</dbReference>
<comment type="similarity">
    <text evidence="2 13">Belongs to the DNA polymerase type-C family. DnaE2 subfamily.</text>
</comment>
<dbReference type="EMBL" id="CP011494">
    <property type="protein sequence ID" value="AKO54241.1"/>
    <property type="molecule type" value="Genomic_DNA"/>
</dbReference>
<dbReference type="Proteomes" id="UP000036406">
    <property type="component" value="Chromosome"/>
</dbReference>
<dbReference type="Gene3D" id="1.10.150.870">
    <property type="match status" value="1"/>
</dbReference>
<dbReference type="GO" id="GO:0005737">
    <property type="term" value="C:cytoplasm"/>
    <property type="evidence" value="ECO:0007669"/>
    <property type="project" value="UniProtKB-SubCell"/>
</dbReference>
<dbReference type="PANTHER" id="PTHR32294:SF4">
    <property type="entry name" value="ERROR-PRONE DNA POLYMERASE"/>
    <property type="match status" value="1"/>
</dbReference>
<keyword evidence="9 13" id="KW-0227">DNA damage</keyword>
<dbReference type="InterPro" id="IPR004805">
    <property type="entry name" value="DnaE2/DnaE/PolC"/>
</dbReference>
<sequence>MQSESCKSDENHENPESYAELHCFSNFSFLTGASHPHELAEQAAGLGYSALAITDACSVAGIPRAWAALKNSPVKLITGSWFELSDAPPGACTPHFILLARTRKGYGQLCQLITSARRRAEKGQYQLYYRDLEVHSLDDCLCLWLPPTLASANSQQALAAGEWLLRLFDRRLWLAASRTLESGEEQQLARIRWLATELHCPITASGDVHMHCRKRQPLQDVLTALRNHTNLENAGHCLFQNGERYLRPIAVLQRLFPAAWLRQTQVIAQQCTFEPGSLRYEYPPDLVPSGTNAAGYLLKLTREGERRRYPEGTPLQVQALIHKELGLISEMQYEHYFLTIEDIVAFARGRGILCQGRGSAANSAVCYCLGITEVDPAKVDLLFERFISKDRNEPPDIDVDFEHQRREEVIQYIYQRYSRDRAAIAATVVRYRPRSTIRDVGKVLGFDPILVEQLLDGIDWRDKATPWRQQILDKNLTRNPNVADQFFSLVNTLLGFPRHLSQHVGGFVISAGPLAELVPIENAAMADRTVIQWDKNDLESLGLMKVDVLALGILTAIRKALEMISAQLGRAFHMQDIPQEDPDTYAMLQTGDSVGVFQVESRAQINMLPRLKPATYYDLVVQVAIVRPGPIQGDMVHPYLKRRHGLEPVNYPNQAIQRVLERTLGVPIFQEQVIRLAMVAAGFSGGEADQLRRAMAAWKSHGDLTPFRDKLLSGMKERGHTDDFAERLYQQICGFGGYGFPESHAASFALLVYVSAWIKRHYPAAFYCALLNSQPMGFYSASQLVQDAHRHGVDIQPLDVNHSQWDHTLQSQAPRSQPLQTQTNNPLSLRLGLSQIRGLSQQAGTSISAKRPETGYTSSSHLRQLTGLNQRDMELLAGANAMPGFTSNRHQAYWQLLGHEQPAELFIGEDNSAPEPTCEHLPTPNEGQNIVADYSSQGLTLQRHPLALLREQGHLRFCLSASELNTIEPGRPVQVAGLVTGRQRPGTASGVTFVTLEDETGNINVVVWLATARQQRKPLLTARLLHVKGVLEREGDIVHIMAGKLSDLSHLIKALPVSSRNFH</sequence>
<keyword evidence="16" id="KW-1185">Reference proteome</keyword>
<evidence type="ECO:0000256" key="1">
    <source>
        <dbReference type="ARBA" id="ARBA00004496"/>
    </source>
</evidence>
<dbReference type="GO" id="GO:0006260">
    <property type="term" value="P:DNA replication"/>
    <property type="evidence" value="ECO:0007669"/>
    <property type="project" value="UniProtKB-KW"/>
</dbReference>
<dbReference type="Pfam" id="PF02811">
    <property type="entry name" value="PHP"/>
    <property type="match status" value="1"/>
</dbReference>
<evidence type="ECO:0000256" key="13">
    <source>
        <dbReference type="HAMAP-Rule" id="MF_01902"/>
    </source>
</evidence>
<evidence type="ECO:0000256" key="5">
    <source>
        <dbReference type="ARBA" id="ARBA00022490"/>
    </source>
</evidence>
<dbReference type="STRING" id="330734.ABA45_07105"/>
<dbReference type="PATRIC" id="fig|330734.3.peg.1491"/>
<dbReference type="KEGG" id="mpq:ABA45_07105"/>
<keyword evidence="7 13" id="KW-0548">Nucleotidyltransferase</keyword>
<dbReference type="SUPFAM" id="SSF89550">
    <property type="entry name" value="PHP domain-like"/>
    <property type="match status" value="1"/>
</dbReference>
<evidence type="ECO:0000259" key="14">
    <source>
        <dbReference type="SMART" id="SM00481"/>
    </source>
</evidence>
<dbReference type="GO" id="GO:0008408">
    <property type="term" value="F:3'-5' exonuclease activity"/>
    <property type="evidence" value="ECO:0007669"/>
    <property type="project" value="InterPro"/>
</dbReference>
<dbReference type="InterPro" id="IPR040982">
    <property type="entry name" value="DNA_pol3_finger"/>
</dbReference>
<keyword evidence="11 13" id="KW-0234">DNA repair</keyword>
<dbReference type="PANTHER" id="PTHR32294">
    <property type="entry name" value="DNA POLYMERASE III SUBUNIT ALPHA"/>
    <property type="match status" value="1"/>
</dbReference>
<accession>A0A0H4I578</accession>
<dbReference type="CDD" id="cd07434">
    <property type="entry name" value="PHP_PolIIIA_DnaE2"/>
    <property type="match status" value="1"/>
</dbReference>
<protein>
    <recommendedName>
        <fullName evidence="4 13">Error-prone DNA polymerase</fullName>
        <ecNumber evidence="3 13">2.7.7.7</ecNumber>
    </recommendedName>
</protein>
<dbReference type="InterPro" id="IPR004013">
    <property type="entry name" value="PHP_dom"/>
</dbReference>
<dbReference type="CDD" id="cd04485">
    <property type="entry name" value="DnaE_OBF"/>
    <property type="match status" value="1"/>
</dbReference>
<evidence type="ECO:0000256" key="3">
    <source>
        <dbReference type="ARBA" id="ARBA00012417"/>
    </source>
</evidence>
<evidence type="ECO:0000256" key="6">
    <source>
        <dbReference type="ARBA" id="ARBA00022679"/>
    </source>
</evidence>
<dbReference type="InterPro" id="IPR029460">
    <property type="entry name" value="DNAPol_HHH"/>
</dbReference>
<dbReference type="Pfam" id="PF01336">
    <property type="entry name" value="tRNA_anti-codon"/>
    <property type="match status" value="1"/>
</dbReference>
<proteinExistence type="inferred from homology"/>
<evidence type="ECO:0000313" key="16">
    <source>
        <dbReference type="Proteomes" id="UP000036406"/>
    </source>
</evidence>
<dbReference type="Pfam" id="PF14579">
    <property type="entry name" value="HHH_6"/>
    <property type="match status" value="1"/>
</dbReference>
<dbReference type="GO" id="GO:0003887">
    <property type="term" value="F:DNA-directed DNA polymerase activity"/>
    <property type="evidence" value="ECO:0007669"/>
    <property type="project" value="UniProtKB-UniRule"/>
</dbReference>
<dbReference type="Pfam" id="PF17657">
    <property type="entry name" value="DNA_pol3_finger"/>
    <property type="match status" value="1"/>
</dbReference>
<comment type="subcellular location">
    <subcellularLocation>
        <location evidence="1 13">Cytoplasm</location>
    </subcellularLocation>
</comment>
<keyword evidence="6 13" id="KW-0808">Transferase</keyword>
<feature type="domain" description="Polymerase/histidinol phosphatase N-terminal" evidence="14">
    <location>
        <begin position="19"/>
        <end position="86"/>
    </location>
</feature>
<gene>
    <name evidence="13" type="primary">dnaE2</name>
    <name evidence="15" type="ORF">ABA45_07105</name>
</gene>
<comment type="catalytic activity">
    <reaction evidence="12 13">
        <text>DNA(n) + a 2'-deoxyribonucleoside 5'-triphosphate = DNA(n+1) + diphosphate</text>
        <dbReference type="Rhea" id="RHEA:22508"/>
        <dbReference type="Rhea" id="RHEA-COMP:17339"/>
        <dbReference type="Rhea" id="RHEA-COMP:17340"/>
        <dbReference type="ChEBI" id="CHEBI:33019"/>
        <dbReference type="ChEBI" id="CHEBI:61560"/>
        <dbReference type="ChEBI" id="CHEBI:173112"/>
        <dbReference type="EC" id="2.7.7.7"/>
    </reaction>
</comment>
<keyword evidence="5 13" id="KW-0963">Cytoplasm</keyword>
<evidence type="ECO:0000256" key="9">
    <source>
        <dbReference type="ARBA" id="ARBA00022763"/>
    </source>
</evidence>